<protein>
    <submittedName>
        <fullName evidence="3">Copper chaperone</fullName>
    </submittedName>
</protein>
<dbReference type="InterPro" id="IPR017969">
    <property type="entry name" value="Heavy-metal-associated_CS"/>
</dbReference>
<dbReference type="SUPFAM" id="SSF55008">
    <property type="entry name" value="HMA, heavy metal-associated domain"/>
    <property type="match status" value="1"/>
</dbReference>
<dbReference type="InterPro" id="IPR006121">
    <property type="entry name" value="HMA_dom"/>
</dbReference>
<dbReference type="InterPro" id="IPR036163">
    <property type="entry name" value="HMA_dom_sf"/>
</dbReference>
<sequence length="76" mass="8333">MKQATIQLGTLTCPSCMQKIQNAVKQLDGIQDVKVLFNSGKVKANYDDQKLATETIANTISQLGYEVKKTSVKEAN</sequence>
<evidence type="ECO:0000259" key="2">
    <source>
        <dbReference type="PROSITE" id="PS50846"/>
    </source>
</evidence>
<dbReference type="RefSeq" id="WP_212780159.1">
    <property type="nucleotide sequence ID" value="NZ_BMAY01000002.1"/>
</dbReference>
<reference evidence="3" key="1">
    <citation type="submission" date="2020-08" db="EMBL/GenBank/DDBJ databases">
        <title>Taxonomic study for Lactobacillus species isolated from hardwood bark.</title>
        <authorList>
            <person name="Tohno M."/>
            <person name="Tanizawa Y."/>
        </authorList>
    </citation>
    <scope>NUCLEOTIDE SEQUENCE</scope>
    <source>
        <strain evidence="3">B40</strain>
    </source>
</reference>
<dbReference type="FunFam" id="3.30.70.100:FF:000001">
    <property type="entry name" value="ATPase copper transporting beta"/>
    <property type="match status" value="1"/>
</dbReference>
<keyword evidence="4" id="KW-1185">Reference proteome</keyword>
<evidence type="ECO:0000313" key="3">
    <source>
        <dbReference type="EMBL" id="GFZ26455.1"/>
    </source>
</evidence>
<evidence type="ECO:0000256" key="1">
    <source>
        <dbReference type="ARBA" id="ARBA00022723"/>
    </source>
</evidence>
<comment type="caution">
    <text evidence="3">The sequence shown here is derived from an EMBL/GenBank/DDBJ whole genome shotgun (WGS) entry which is preliminary data.</text>
</comment>
<dbReference type="AlphaFoldDB" id="A0A916QJJ4"/>
<dbReference type="CDD" id="cd00371">
    <property type="entry name" value="HMA"/>
    <property type="match status" value="1"/>
</dbReference>
<dbReference type="PROSITE" id="PS50846">
    <property type="entry name" value="HMA_2"/>
    <property type="match status" value="1"/>
</dbReference>
<dbReference type="EMBL" id="BMAY01000002">
    <property type="protein sequence ID" value="GFZ26455.1"/>
    <property type="molecule type" value="Genomic_DNA"/>
</dbReference>
<gene>
    <name evidence="3" type="primary">copZ</name>
    <name evidence="3" type="ORF">LCB40_03350</name>
</gene>
<proteinExistence type="predicted"/>
<feature type="domain" description="HMA" evidence="2">
    <location>
        <begin position="2"/>
        <end position="68"/>
    </location>
</feature>
<dbReference type="Pfam" id="PF00403">
    <property type="entry name" value="HMA"/>
    <property type="match status" value="1"/>
</dbReference>
<dbReference type="Gene3D" id="3.30.70.100">
    <property type="match status" value="1"/>
</dbReference>
<dbReference type="PROSITE" id="PS01047">
    <property type="entry name" value="HMA_1"/>
    <property type="match status" value="1"/>
</dbReference>
<accession>A0A916QJJ4</accession>
<name>A0A916QJJ4_9LACO</name>
<evidence type="ECO:0000313" key="4">
    <source>
        <dbReference type="Proteomes" id="UP000677218"/>
    </source>
</evidence>
<dbReference type="GO" id="GO:0046872">
    <property type="term" value="F:metal ion binding"/>
    <property type="evidence" value="ECO:0007669"/>
    <property type="project" value="UniProtKB-KW"/>
</dbReference>
<keyword evidence="1" id="KW-0479">Metal-binding</keyword>
<dbReference type="Proteomes" id="UP000677218">
    <property type="component" value="Unassembled WGS sequence"/>
</dbReference>
<organism evidence="3 4">
    <name type="scientific">Lactobacillus corticis</name>
    <dbReference type="NCBI Taxonomy" id="2201249"/>
    <lineage>
        <taxon>Bacteria</taxon>
        <taxon>Bacillati</taxon>
        <taxon>Bacillota</taxon>
        <taxon>Bacilli</taxon>
        <taxon>Lactobacillales</taxon>
        <taxon>Lactobacillaceae</taxon>
        <taxon>Lactobacillus</taxon>
    </lineage>
</organism>